<proteinExistence type="predicted"/>
<keyword evidence="1" id="KW-0472">Membrane</keyword>
<keyword evidence="1" id="KW-1133">Transmembrane helix</keyword>
<evidence type="ECO:0000313" key="2">
    <source>
        <dbReference type="EMBL" id="RLE48459.1"/>
    </source>
</evidence>
<dbReference type="PANTHER" id="PTHR35902">
    <property type="entry name" value="S-LAYER DOMAIN-LIKE PROTEIN-RELATED"/>
    <property type="match status" value="1"/>
</dbReference>
<comment type="caution">
    <text evidence="2">The sequence shown here is derived from an EMBL/GenBank/DDBJ whole genome shotgun (WGS) entry which is preliminary data.</text>
</comment>
<evidence type="ECO:0000256" key="1">
    <source>
        <dbReference type="SAM" id="Phobius"/>
    </source>
</evidence>
<feature type="transmembrane region" description="Helical" evidence="1">
    <location>
        <begin position="348"/>
        <end position="370"/>
    </location>
</feature>
<name>A0A497EMT2_9CREN</name>
<sequence>MLCLALLTASLITAITTCATVEQAFFEQVEASYAGKTFEVKSGDVLKVHQGGEVTFRIGFKYHIPPPKQAEIKLEMEYDNQTYTLASIAGVAEASLTVYNKTIFSEPGYHRIVFKLIVDEEIYDIRSFTAFVSHIVADLKAEYVELVRGLEKPVNISFTVMNLGNDEMYNVSVQPPKDGSFSFQPISSQTIDILEPKHSHTFIYQAIAKEGAPAGVNAYVVKVSYQNFLGQEFTQSFIAELYVERQNLSIIPLNVSSPSVEVNKTFSLIFLVKDMANNPVKEIPLKLFINNSLVGAAQSKASGVACFKDLKVPSLGSYQVVVSYEGDYYNPAMLNMNLTAIPPKPKPFFPSISPTLIATVAGVAVIAFFIGRKAYRKLRGEELFYYWLEGL</sequence>
<reference evidence="2 3" key="1">
    <citation type="submission" date="2018-06" db="EMBL/GenBank/DDBJ databases">
        <title>Extensive metabolic versatility and redundancy in microbially diverse, dynamic hydrothermal sediments.</title>
        <authorList>
            <person name="Dombrowski N."/>
            <person name="Teske A."/>
            <person name="Baker B.J."/>
        </authorList>
    </citation>
    <scope>NUCLEOTIDE SEQUENCE [LARGE SCALE GENOMIC DNA]</scope>
    <source>
        <strain evidence="2">B66_G16</strain>
    </source>
</reference>
<gene>
    <name evidence="2" type="ORF">DRJ31_07215</name>
</gene>
<accession>A0A497EMT2</accession>
<organism evidence="2 3">
    <name type="scientific">Thermoproteota archaeon</name>
    <dbReference type="NCBI Taxonomy" id="2056631"/>
    <lineage>
        <taxon>Archaea</taxon>
        <taxon>Thermoproteota</taxon>
    </lineage>
</organism>
<evidence type="ECO:0000313" key="3">
    <source>
        <dbReference type="Proteomes" id="UP000278475"/>
    </source>
</evidence>
<keyword evidence="1" id="KW-0812">Transmembrane</keyword>
<dbReference type="AlphaFoldDB" id="A0A497EMT2"/>
<dbReference type="Proteomes" id="UP000278475">
    <property type="component" value="Unassembled WGS sequence"/>
</dbReference>
<dbReference type="EMBL" id="QMQV01000074">
    <property type="protein sequence ID" value="RLE48459.1"/>
    <property type="molecule type" value="Genomic_DNA"/>
</dbReference>
<protein>
    <submittedName>
        <fullName evidence="2">Uncharacterized protein</fullName>
    </submittedName>
</protein>